<dbReference type="Gene3D" id="3.40.50.10490">
    <property type="entry name" value="Glucose-6-phosphate isomerase like protein, domain 1"/>
    <property type="match status" value="1"/>
</dbReference>
<dbReference type="GO" id="GO:0097367">
    <property type="term" value="F:carbohydrate derivative binding"/>
    <property type="evidence" value="ECO:0007669"/>
    <property type="project" value="InterPro"/>
</dbReference>
<keyword evidence="3" id="KW-1185">Reference proteome</keyword>
<dbReference type="PANTHER" id="PTHR30390:SF6">
    <property type="entry name" value="DNAA INITIATOR-ASSOCIATING PROTEIN DIAA"/>
    <property type="match status" value="1"/>
</dbReference>
<feature type="domain" description="SIS" evidence="1">
    <location>
        <begin position="35"/>
        <end position="194"/>
    </location>
</feature>
<dbReference type="EMBL" id="CP116346">
    <property type="protein sequence ID" value="WIT09775.1"/>
    <property type="molecule type" value="Genomic_DNA"/>
</dbReference>
<dbReference type="SUPFAM" id="SSF53697">
    <property type="entry name" value="SIS domain"/>
    <property type="match status" value="1"/>
</dbReference>
<evidence type="ECO:0000313" key="2">
    <source>
        <dbReference type="EMBL" id="WIT09775.1"/>
    </source>
</evidence>
<evidence type="ECO:0000313" key="3">
    <source>
        <dbReference type="Proteomes" id="UP001177769"/>
    </source>
</evidence>
<accession>A0AA95N9F2</accession>
<dbReference type="CDD" id="cd05006">
    <property type="entry name" value="SIS_GmhA"/>
    <property type="match status" value="1"/>
</dbReference>
<gene>
    <name evidence="2" type="ORF">PFX98_12550</name>
</gene>
<dbReference type="Proteomes" id="UP001177769">
    <property type="component" value="Chromosome"/>
</dbReference>
<dbReference type="KEGG" id="pais:PFX98_12550"/>
<reference evidence="2" key="1">
    <citation type="submission" date="2023-01" db="EMBL/GenBank/DDBJ databases">
        <title>Whole genome sequence of Paucibacter sp. S2-9 isolated from pond sediment.</title>
        <authorList>
            <person name="Jung J.Y."/>
        </authorList>
    </citation>
    <scope>NUCLEOTIDE SEQUENCE</scope>
    <source>
        <strain evidence="2">S2-9</strain>
    </source>
</reference>
<dbReference type="InterPro" id="IPR001347">
    <property type="entry name" value="SIS_dom"/>
</dbReference>
<dbReference type="InterPro" id="IPR046348">
    <property type="entry name" value="SIS_dom_sf"/>
</dbReference>
<dbReference type="PROSITE" id="PS51464">
    <property type="entry name" value="SIS"/>
    <property type="match status" value="1"/>
</dbReference>
<dbReference type="RefSeq" id="WP_285230845.1">
    <property type="nucleotide sequence ID" value="NZ_CP116346.1"/>
</dbReference>
<dbReference type="AlphaFoldDB" id="A0AA95N9F2"/>
<proteinExistence type="predicted"/>
<sequence length="194" mass="20500">MLEQRIQQQFFESADLLYQVAEALSRPVATAAQMLVDGITGGGRVLCCGLGASALDASYLAALLVGRFEQDRPGLAAWSLDAQAQLGTSTPDSAAALTRQIQTLGHPGDLLLLFEAQAANAHALKPLLDAAHAQDMSVIALTGSQDEEIRGLLLDTDVQLKVPHSRQARVAEAHRLLAHCLCDAVDLQLLGAGE</sequence>
<dbReference type="InterPro" id="IPR035461">
    <property type="entry name" value="GmhA/DiaA"/>
</dbReference>
<protein>
    <submittedName>
        <fullName evidence="2">SIS domain-containing protein</fullName>
    </submittedName>
</protein>
<organism evidence="2 3">
    <name type="scientific">Paucibacter sediminis</name>
    <dbReference type="NCBI Taxonomy" id="3019553"/>
    <lineage>
        <taxon>Bacteria</taxon>
        <taxon>Pseudomonadati</taxon>
        <taxon>Pseudomonadota</taxon>
        <taxon>Betaproteobacteria</taxon>
        <taxon>Burkholderiales</taxon>
        <taxon>Sphaerotilaceae</taxon>
        <taxon>Roseateles</taxon>
    </lineage>
</organism>
<dbReference type="PANTHER" id="PTHR30390">
    <property type="entry name" value="SEDOHEPTULOSE 7-PHOSPHATE ISOMERASE / DNAA INITIATOR-ASSOCIATING FACTOR FOR REPLICATION INITIATION"/>
    <property type="match status" value="1"/>
</dbReference>
<dbReference type="GO" id="GO:1901135">
    <property type="term" value="P:carbohydrate derivative metabolic process"/>
    <property type="evidence" value="ECO:0007669"/>
    <property type="project" value="InterPro"/>
</dbReference>
<evidence type="ECO:0000259" key="1">
    <source>
        <dbReference type="PROSITE" id="PS51464"/>
    </source>
</evidence>
<dbReference type="Pfam" id="PF13580">
    <property type="entry name" value="SIS_2"/>
    <property type="match status" value="1"/>
</dbReference>
<dbReference type="InterPro" id="IPR050099">
    <property type="entry name" value="SIS_GmhA/DiaA_subfam"/>
</dbReference>
<name>A0AA95N9F2_9BURK</name>